<accession>A0AAD6KH24</accession>
<dbReference type="Proteomes" id="UP001162972">
    <property type="component" value="Chromosome 16"/>
</dbReference>
<evidence type="ECO:0000313" key="1">
    <source>
        <dbReference type="EMBL" id="KAJ6423347.1"/>
    </source>
</evidence>
<name>A0AAD6KH24_9ROSI</name>
<evidence type="ECO:0000313" key="2">
    <source>
        <dbReference type="Proteomes" id="UP001162972"/>
    </source>
</evidence>
<reference evidence="1 2" key="1">
    <citation type="journal article" date="2023" name="Int. J. Mol. Sci.">
        <title>De Novo Assembly and Annotation of 11 Diverse Shrub Willow (Salix) Genomes Reveals Novel Gene Organization in Sex-Linked Regions.</title>
        <authorList>
            <person name="Hyden B."/>
            <person name="Feng K."/>
            <person name="Yates T.B."/>
            <person name="Jawdy S."/>
            <person name="Cereghino C."/>
            <person name="Smart L.B."/>
            <person name="Muchero W."/>
        </authorList>
    </citation>
    <scope>NUCLEOTIDE SEQUENCE [LARGE SCALE GENOMIC DNA]</scope>
    <source>
        <tissue evidence="1">Shoot tip</tissue>
    </source>
</reference>
<organism evidence="1 2">
    <name type="scientific">Salix udensis</name>
    <dbReference type="NCBI Taxonomy" id="889485"/>
    <lineage>
        <taxon>Eukaryota</taxon>
        <taxon>Viridiplantae</taxon>
        <taxon>Streptophyta</taxon>
        <taxon>Embryophyta</taxon>
        <taxon>Tracheophyta</taxon>
        <taxon>Spermatophyta</taxon>
        <taxon>Magnoliopsida</taxon>
        <taxon>eudicotyledons</taxon>
        <taxon>Gunneridae</taxon>
        <taxon>Pentapetalae</taxon>
        <taxon>rosids</taxon>
        <taxon>fabids</taxon>
        <taxon>Malpighiales</taxon>
        <taxon>Salicaceae</taxon>
        <taxon>Saliceae</taxon>
        <taxon>Salix</taxon>
    </lineage>
</organism>
<comment type="caution">
    <text evidence="1">The sequence shown here is derived from an EMBL/GenBank/DDBJ whole genome shotgun (WGS) entry which is preliminary data.</text>
</comment>
<proteinExistence type="predicted"/>
<dbReference type="AlphaFoldDB" id="A0AAD6KH24"/>
<protein>
    <submittedName>
        <fullName evidence="1">Uncharacterized protein</fullName>
    </submittedName>
</protein>
<sequence length="49" mass="5759">MRLQKRFQQRGSCLVMMQVRLEEKKHKHPMSCAGGYIISLVDIKNEIIN</sequence>
<keyword evidence="2" id="KW-1185">Reference proteome</keyword>
<dbReference type="EMBL" id="JAPFFJ010000006">
    <property type="protein sequence ID" value="KAJ6423347.1"/>
    <property type="molecule type" value="Genomic_DNA"/>
</dbReference>
<gene>
    <name evidence="1" type="ORF">OIU84_024315</name>
</gene>